<name>A0ABZ2T8X8_9ENTE</name>
<evidence type="ECO:0000313" key="2">
    <source>
        <dbReference type="Proteomes" id="UP000195080"/>
    </source>
</evidence>
<reference evidence="2" key="1">
    <citation type="submission" date="2017-05" db="EMBL/GenBank/DDBJ databases">
        <title>The Genome Sequence of EEnterococcus faecalis 9F2_4866.</title>
        <authorList>
            <consortium name="The Broad Institute Genomics Platform"/>
            <consortium name="The Broad Institute Genomic Center for Infectious Diseases"/>
            <person name="Earl A."/>
            <person name="Manson A."/>
            <person name="Schwartman J."/>
            <person name="Gilmore M."/>
            <person name="Abouelleil A."/>
            <person name="Cao P."/>
            <person name="Chapman S."/>
            <person name="Cusick C."/>
            <person name="Shea T."/>
            <person name="Young S."/>
            <person name="Neafsey D."/>
            <person name="Nusbaum C."/>
            <person name="Birren B."/>
        </authorList>
    </citation>
    <scope>NUCLEOTIDE SEQUENCE [LARGE SCALE GENOMIC DNA]</scope>
    <source>
        <strain evidence="2">12C11_DIV0727</strain>
    </source>
</reference>
<evidence type="ECO:0000313" key="1">
    <source>
        <dbReference type="EMBL" id="WYJ87826.1"/>
    </source>
</evidence>
<gene>
    <name evidence="1" type="ORF">A5866_002950</name>
</gene>
<organism evidence="1 2">
    <name type="scientific">Candidatus Enterococcus lemimoniae</name>
    <dbReference type="NCBI Taxonomy" id="1834167"/>
    <lineage>
        <taxon>Bacteria</taxon>
        <taxon>Bacillati</taxon>
        <taxon>Bacillota</taxon>
        <taxon>Bacilli</taxon>
        <taxon>Lactobacillales</taxon>
        <taxon>Enterococcaceae</taxon>
        <taxon>Enterococcus</taxon>
    </lineage>
</organism>
<reference evidence="1 2" key="2">
    <citation type="submission" date="2024-03" db="EMBL/GenBank/DDBJ databases">
        <title>The Genome Sequence of Enterococcus sp. DIV0727d.</title>
        <authorList>
            <consortium name="The Broad Institute Genomics Platform"/>
            <consortium name="The Broad Institute Microbial Omics Core"/>
            <consortium name="The Broad Institute Genomic Center for Infectious Diseases"/>
            <person name="Earl A."/>
            <person name="Manson A."/>
            <person name="Gilmore M."/>
            <person name="Schwartman J."/>
            <person name="Shea T."/>
            <person name="Abouelleil A."/>
            <person name="Cao P."/>
            <person name="Chapman S."/>
            <person name="Cusick C."/>
            <person name="Young S."/>
            <person name="Neafsey D."/>
            <person name="Nusbaum C."/>
            <person name="Birren B."/>
        </authorList>
    </citation>
    <scope>NUCLEOTIDE SEQUENCE [LARGE SCALE GENOMIC DNA]</scope>
    <source>
        <strain evidence="1 2">12C11_DIV0727</strain>
    </source>
</reference>
<sequence>MADIVQLEEKGNLLYPKTHTSAIDGFDEFKTTVVKKSGDETIVGIKNFKDGIQINGKELNLQSPVQVGVWKDWDLGTSFQKYDDSLNYKPMWRIITINELKFLQSKGIVKWKGTAKGSPKTAYPFVKHENTLPYMYETPVSCLENGVSAMFSLGRDGATSINASGEWTGVRMSFFVPIFS</sequence>
<accession>A0ABZ2T8X8</accession>
<keyword evidence="2" id="KW-1185">Reference proteome</keyword>
<dbReference type="EMBL" id="CP147248">
    <property type="protein sequence ID" value="WYJ87826.1"/>
    <property type="molecule type" value="Genomic_DNA"/>
</dbReference>
<dbReference type="Gene3D" id="6.10.140.2190">
    <property type="match status" value="1"/>
</dbReference>
<dbReference type="Proteomes" id="UP000195080">
    <property type="component" value="Chromosome"/>
</dbReference>
<proteinExistence type="predicted"/>
<protein>
    <submittedName>
        <fullName evidence="1">Uncharacterized protein</fullName>
    </submittedName>
</protein>
<dbReference type="RefSeq" id="WP_086444989.1">
    <property type="nucleotide sequence ID" value="NZ_CP147248.1"/>
</dbReference>